<proteinExistence type="predicted"/>
<organism evidence="1">
    <name type="scientific">marine sediment metagenome</name>
    <dbReference type="NCBI Taxonomy" id="412755"/>
    <lineage>
        <taxon>unclassified sequences</taxon>
        <taxon>metagenomes</taxon>
        <taxon>ecological metagenomes</taxon>
    </lineage>
</organism>
<name>X1J603_9ZZZZ</name>
<feature type="non-terminal residue" evidence="1">
    <location>
        <position position="1"/>
    </location>
</feature>
<dbReference type="EMBL" id="BARU01037687">
    <property type="protein sequence ID" value="GAH89422.1"/>
    <property type="molecule type" value="Genomic_DNA"/>
</dbReference>
<reference evidence="1" key="1">
    <citation type="journal article" date="2014" name="Front. Microbiol.">
        <title>High frequency of phylogenetically diverse reductive dehalogenase-homologous genes in deep subseafloor sedimentary metagenomes.</title>
        <authorList>
            <person name="Kawai M."/>
            <person name="Futagami T."/>
            <person name="Toyoda A."/>
            <person name="Takaki Y."/>
            <person name="Nishi S."/>
            <person name="Hori S."/>
            <person name="Arai W."/>
            <person name="Tsubouchi T."/>
            <person name="Morono Y."/>
            <person name="Uchiyama I."/>
            <person name="Ito T."/>
            <person name="Fujiyama A."/>
            <person name="Inagaki F."/>
            <person name="Takami H."/>
        </authorList>
    </citation>
    <scope>NUCLEOTIDE SEQUENCE</scope>
    <source>
        <strain evidence="1">Expedition CK06-06</strain>
    </source>
</reference>
<gene>
    <name evidence="1" type="ORF">S03H2_58669</name>
</gene>
<comment type="caution">
    <text evidence="1">The sequence shown here is derived from an EMBL/GenBank/DDBJ whole genome shotgun (WGS) entry which is preliminary data.</text>
</comment>
<evidence type="ECO:0000313" key="1">
    <source>
        <dbReference type="EMBL" id="GAH89422.1"/>
    </source>
</evidence>
<accession>X1J603</accession>
<protein>
    <submittedName>
        <fullName evidence="1">Uncharacterized protein</fullName>
    </submittedName>
</protein>
<dbReference type="AlphaFoldDB" id="X1J603"/>
<sequence length="52" mass="6099">NHVKSNRRSIILSFKNLTVEEKKINKYYNLTLKERRLGYETGVTDGICRVSL</sequence>